<feature type="transmembrane region" description="Helical" evidence="7">
    <location>
        <begin position="111"/>
        <end position="131"/>
    </location>
</feature>
<proteinExistence type="inferred from homology"/>
<dbReference type="GO" id="GO:0016413">
    <property type="term" value="F:O-acetyltransferase activity"/>
    <property type="evidence" value="ECO:0007669"/>
    <property type="project" value="TreeGrafter"/>
</dbReference>
<dbReference type="PANTHER" id="PTHR40074">
    <property type="entry name" value="O-ACETYLTRANSFERASE WECH"/>
    <property type="match status" value="1"/>
</dbReference>
<organism evidence="9 10">
    <name type="scientific">Segatella copri</name>
    <dbReference type="NCBI Taxonomy" id="165179"/>
    <lineage>
        <taxon>Bacteria</taxon>
        <taxon>Pseudomonadati</taxon>
        <taxon>Bacteroidota</taxon>
        <taxon>Bacteroidia</taxon>
        <taxon>Bacteroidales</taxon>
        <taxon>Prevotellaceae</taxon>
        <taxon>Segatella</taxon>
    </lineage>
</organism>
<feature type="domain" description="Acyltransferase 3" evidence="8">
    <location>
        <begin position="10"/>
        <end position="288"/>
    </location>
</feature>
<evidence type="ECO:0000256" key="4">
    <source>
        <dbReference type="ARBA" id="ARBA00022692"/>
    </source>
</evidence>
<comment type="similarity">
    <text evidence="2">Belongs to the acyltransferase 3 family.</text>
</comment>
<keyword evidence="5 7" id="KW-1133">Transmembrane helix</keyword>
<keyword evidence="9" id="KW-0012">Acyltransferase</keyword>
<evidence type="ECO:0000256" key="6">
    <source>
        <dbReference type="ARBA" id="ARBA00023136"/>
    </source>
</evidence>
<keyword evidence="4 7" id="KW-0812">Transmembrane</keyword>
<evidence type="ECO:0000313" key="9">
    <source>
        <dbReference type="EMBL" id="RGS48268.1"/>
    </source>
</evidence>
<feature type="transmembrane region" description="Helical" evidence="7">
    <location>
        <begin position="206"/>
        <end position="224"/>
    </location>
</feature>
<keyword evidence="6 7" id="KW-0472">Membrane</keyword>
<evidence type="ECO:0000256" key="5">
    <source>
        <dbReference type="ARBA" id="ARBA00022989"/>
    </source>
</evidence>
<evidence type="ECO:0000259" key="8">
    <source>
        <dbReference type="Pfam" id="PF01757"/>
    </source>
</evidence>
<evidence type="ECO:0000256" key="3">
    <source>
        <dbReference type="ARBA" id="ARBA00022475"/>
    </source>
</evidence>
<evidence type="ECO:0000256" key="1">
    <source>
        <dbReference type="ARBA" id="ARBA00004651"/>
    </source>
</evidence>
<feature type="transmembrane region" description="Helical" evidence="7">
    <location>
        <begin position="9"/>
        <end position="28"/>
    </location>
</feature>
<dbReference type="GO" id="GO:0009246">
    <property type="term" value="P:enterobacterial common antigen biosynthetic process"/>
    <property type="evidence" value="ECO:0007669"/>
    <property type="project" value="TreeGrafter"/>
</dbReference>
<evidence type="ECO:0000313" key="10">
    <source>
        <dbReference type="Proteomes" id="UP000286113"/>
    </source>
</evidence>
<reference evidence="9 10" key="1">
    <citation type="submission" date="2018-08" db="EMBL/GenBank/DDBJ databases">
        <title>A genome reference for cultivated species of the human gut microbiota.</title>
        <authorList>
            <person name="Zou Y."/>
            <person name="Xue W."/>
            <person name="Luo G."/>
        </authorList>
    </citation>
    <scope>NUCLEOTIDE SEQUENCE [LARGE SCALE GENOMIC DNA]</scope>
    <source>
        <strain evidence="9 10">AF22-1</strain>
    </source>
</reference>
<keyword evidence="3" id="KW-1003">Cell membrane</keyword>
<dbReference type="EMBL" id="QRVN01000004">
    <property type="protein sequence ID" value="RGS48268.1"/>
    <property type="molecule type" value="Genomic_DNA"/>
</dbReference>
<dbReference type="GO" id="GO:0005886">
    <property type="term" value="C:plasma membrane"/>
    <property type="evidence" value="ECO:0007669"/>
    <property type="project" value="UniProtKB-SubCell"/>
</dbReference>
<dbReference type="Pfam" id="PF01757">
    <property type="entry name" value="Acyl_transf_3"/>
    <property type="match status" value="1"/>
</dbReference>
<dbReference type="InterPro" id="IPR002656">
    <property type="entry name" value="Acyl_transf_3_dom"/>
</dbReference>
<name>A0AA92TN12_9BACT</name>
<evidence type="ECO:0000256" key="7">
    <source>
        <dbReference type="SAM" id="Phobius"/>
    </source>
</evidence>
<feature type="transmembrane region" description="Helical" evidence="7">
    <location>
        <begin position="293"/>
        <end position="315"/>
    </location>
</feature>
<evidence type="ECO:0000256" key="2">
    <source>
        <dbReference type="ARBA" id="ARBA00007400"/>
    </source>
</evidence>
<feature type="transmembrane region" description="Helical" evidence="7">
    <location>
        <begin position="73"/>
        <end position="91"/>
    </location>
</feature>
<protein>
    <submittedName>
        <fullName evidence="9">Acyltransferase</fullName>
    </submittedName>
</protein>
<accession>A0AA92TN12</accession>
<dbReference type="PANTHER" id="PTHR40074:SF2">
    <property type="entry name" value="O-ACETYLTRANSFERASE WECH"/>
    <property type="match status" value="1"/>
</dbReference>
<gene>
    <name evidence="9" type="ORF">DWX90_03545</name>
</gene>
<feature type="transmembrane region" description="Helical" evidence="7">
    <location>
        <begin position="230"/>
        <end position="248"/>
    </location>
</feature>
<sequence length="343" mass="40101">MNFEIMERLVYVDLLKGIAIILVVMGHMFEPYTDWLHSPINQMIYSVHMPLFIFLSGFVFYVYNGKHGWLRTIAKRAFALLLPFFTFSAIYCYSKGLSYTDMILMDEMHKGYWFTLVLFEIIVISTIVEMLVKRIRGGQKRTLFIDIFVNAFLILFLMVIGKMELIPTPYETLFSTDKVCRYYMFFQMGRIVHTYQCFTCLFKKQWLYVFCLFVYYVLFVHEGYNLQSANIVSFILPVCGIVILTNIVEENQKYLNSHGLLASLGKNSLEVYFIHFFLLEIIPHQILDCYGIVYLQIVVLFALPMACIGLSLVLAKLIHHSEFLNLILLGKGTYLKKIMSKIE</sequence>
<comment type="caution">
    <text evidence="9">The sequence shown here is derived from an EMBL/GenBank/DDBJ whole genome shotgun (WGS) entry which is preliminary data.</text>
</comment>
<keyword evidence="9" id="KW-0808">Transferase</keyword>
<comment type="subcellular location">
    <subcellularLocation>
        <location evidence="1">Cell membrane</location>
        <topology evidence="1">Multi-pass membrane protein</topology>
    </subcellularLocation>
</comment>
<dbReference type="AlphaFoldDB" id="A0AA92TN12"/>
<feature type="transmembrane region" description="Helical" evidence="7">
    <location>
        <begin position="143"/>
        <end position="161"/>
    </location>
</feature>
<feature type="transmembrane region" description="Helical" evidence="7">
    <location>
        <begin position="40"/>
        <end position="61"/>
    </location>
</feature>
<dbReference type="Proteomes" id="UP000286113">
    <property type="component" value="Unassembled WGS sequence"/>
</dbReference>